<feature type="region of interest" description="Disordered" evidence="1">
    <location>
        <begin position="1"/>
        <end position="66"/>
    </location>
</feature>
<dbReference type="Proteomes" id="UP001241110">
    <property type="component" value="Unassembled WGS sequence"/>
</dbReference>
<organism evidence="2 3">
    <name type="scientific">Xanthocytophaga flava</name>
    <dbReference type="NCBI Taxonomy" id="3048013"/>
    <lineage>
        <taxon>Bacteria</taxon>
        <taxon>Pseudomonadati</taxon>
        <taxon>Bacteroidota</taxon>
        <taxon>Cytophagia</taxon>
        <taxon>Cytophagales</taxon>
        <taxon>Rhodocytophagaceae</taxon>
        <taxon>Xanthocytophaga</taxon>
    </lineage>
</organism>
<feature type="compositionally biased region" description="Polar residues" evidence="1">
    <location>
        <begin position="55"/>
        <end position="66"/>
    </location>
</feature>
<name>A0AAE3QZ53_9BACT</name>
<evidence type="ECO:0000256" key="1">
    <source>
        <dbReference type="SAM" id="MobiDB-lite"/>
    </source>
</evidence>
<reference evidence="2" key="1">
    <citation type="submission" date="2023-05" db="EMBL/GenBank/DDBJ databases">
        <authorList>
            <person name="Zhang X."/>
        </authorList>
    </citation>
    <scope>NUCLEOTIDE SEQUENCE</scope>
    <source>
        <strain evidence="2">YF14B1</strain>
    </source>
</reference>
<protein>
    <submittedName>
        <fullName evidence="2">BfmA/BtgA family mobilization protein</fullName>
    </submittedName>
</protein>
<dbReference type="EMBL" id="JASJOS010000025">
    <property type="protein sequence ID" value="MDJ1485906.1"/>
    <property type="molecule type" value="Genomic_DNA"/>
</dbReference>
<dbReference type="NCBIfam" id="NF041200">
    <property type="entry name" value="mob_BfmA_Nterm"/>
    <property type="match status" value="1"/>
</dbReference>
<dbReference type="InterPro" id="IPR048012">
    <property type="entry name" value="BfmA-like_N"/>
</dbReference>
<dbReference type="AlphaFoldDB" id="A0AAE3QZ53"/>
<accession>A0AAE3QZ53</accession>
<sequence length="223" mass="25122">MKKPSDKPKRPARRTRQAGELPVAKSGIRRKKTEDVHNTVIEDESRDSAEGTHRLSASTGNDSTSLVKPINVNVGVLRKSKEHQRQLGVKTLKEYSEAALLYFIKNGLNPTKELESGEVSVEVVKLRNQIFSFLQKQEQAYILPIFREVTGQNQNMEKSLSTMISQLEKVYELLYRINQMVHVSTSTTLHVSGLDAAQIEQVKEKNKAFVDSQVSEFKGKPKG</sequence>
<dbReference type="RefSeq" id="WP_313989083.1">
    <property type="nucleotide sequence ID" value="NZ_JASJOS010000025.1"/>
</dbReference>
<evidence type="ECO:0000313" key="3">
    <source>
        <dbReference type="Proteomes" id="UP001241110"/>
    </source>
</evidence>
<evidence type="ECO:0000313" key="2">
    <source>
        <dbReference type="EMBL" id="MDJ1485906.1"/>
    </source>
</evidence>
<comment type="caution">
    <text evidence="2">The sequence shown here is derived from an EMBL/GenBank/DDBJ whole genome shotgun (WGS) entry which is preliminary data.</text>
</comment>
<proteinExistence type="predicted"/>
<gene>
    <name evidence="2" type="ORF">QNI16_35825</name>
</gene>